<accession>D4XQB0</accession>
<name>D4XQB0_ACIHA</name>
<dbReference type="AlphaFoldDB" id="D4XQB0"/>
<comment type="caution">
    <text evidence="1">The sequence shown here is derived from an EMBL/GenBank/DDBJ whole genome shotgun (WGS) entry which is preliminary data.</text>
</comment>
<evidence type="ECO:0000313" key="2">
    <source>
        <dbReference type="Proteomes" id="UP000003085"/>
    </source>
</evidence>
<protein>
    <submittedName>
        <fullName evidence="1">Uncharacterized protein</fullName>
    </submittedName>
</protein>
<dbReference type="HOGENOM" id="CLU_2406567_0_0_6"/>
<dbReference type="Proteomes" id="UP000003085">
    <property type="component" value="Unassembled WGS sequence"/>
</dbReference>
<dbReference type="EMBL" id="ADMT01000168">
    <property type="protein sequence ID" value="EFF82575.1"/>
    <property type="molecule type" value="Genomic_DNA"/>
</dbReference>
<gene>
    <name evidence="1" type="ORF">HMP0015_1902</name>
</gene>
<organism evidence="1 2">
    <name type="scientific">Acinetobacter haemolyticus ATCC 19194</name>
    <dbReference type="NCBI Taxonomy" id="707232"/>
    <lineage>
        <taxon>Bacteria</taxon>
        <taxon>Pseudomonadati</taxon>
        <taxon>Pseudomonadota</taxon>
        <taxon>Gammaproteobacteria</taxon>
        <taxon>Moraxellales</taxon>
        <taxon>Moraxellaceae</taxon>
        <taxon>Acinetobacter</taxon>
    </lineage>
</organism>
<proteinExistence type="predicted"/>
<evidence type="ECO:0000313" key="1">
    <source>
        <dbReference type="EMBL" id="EFF82575.1"/>
    </source>
</evidence>
<sequence>MWIKNRTCNQMSYKHNNLMAMRQNYWNDESSSIVQAEKQLLKHTLIEEGIFKDATLEDTKYFFFTLPSIIIVKAHALGFHHNSVKQMLKQHIQSNRTYLMKKSELKIQFRI</sequence>
<reference evidence="2" key="1">
    <citation type="submission" date="2010-03" db="EMBL/GenBank/DDBJ databases">
        <title>Complete sequence of Mobiluncus curtisii ATCC 43063.</title>
        <authorList>
            <person name="Muzny D."/>
            <person name="Qin X."/>
            <person name="Deng J."/>
            <person name="Jiang H."/>
            <person name="Liu Y."/>
            <person name="Qu J."/>
            <person name="Song X.-Z."/>
            <person name="Zhang L."/>
            <person name="Thornton R."/>
            <person name="Coyle M."/>
            <person name="Francisco L."/>
            <person name="Jackson L."/>
            <person name="Javaid M."/>
            <person name="Korchina V."/>
            <person name="Kovar C."/>
            <person name="Mata R."/>
            <person name="Mathew T."/>
            <person name="Ngo R."/>
            <person name="Nguyen L."/>
            <person name="Nguyen N."/>
            <person name="Okwuonu G."/>
            <person name="Ongeri F."/>
            <person name="Pham C."/>
            <person name="Simmons D."/>
            <person name="Wilczek-Boney K."/>
            <person name="Hale W."/>
            <person name="Jakkamsetti A."/>
            <person name="Pham P."/>
            <person name="Ruth R."/>
            <person name="San Lucas F."/>
            <person name="Warren J."/>
            <person name="Zhang J."/>
            <person name="Zhao Z."/>
            <person name="Zhou C."/>
            <person name="Zhu D."/>
            <person name="Lee S."/>
            <person name="Bess C."/>
            <person name="Blankenburg K."/>
            <person name="Forbes L."/>
            <person name="Fu Q."/>
            <person name="Gubbala S."/>
            <person name="Hirani K."/>
            <person name="Jayaseelan J.C."/>
            <person name="Lara F."/>
            <person name="Munidasa M."/>
            <person name="Palculict T."/>
            <person name="Patil S."/>
            <person name="Pu L.-L."/>
            <person name="Saada N."/>
            <person name="Tang L."/>
            <person name="Weissenberger G."/>
            <person name="Zhu Y."/>
            <person name="Hemphill L."/>
            <person name="Shang Y."/>
            <person name="Youmans B."/>
            <person name="Ayvaz T."/>
            <person name="Ross M."/>
            <person name="Santibanez J."/>
            <person name="Aqrawi P."/>
            <person name="Gross S."/>
            <person name="Joshi V."/>
            <person name="Fowler G."/>
            <person name="Nazareth L."/>
            <person name="Reid J."/>
            <person name="Worley K."/>
            <person name="Petrosino J."/>
            <person name="Highlander S."/>
            <person name="Gibbs R."/>
            <person name="Gibbs R."/>
        </authorList>
    </citation>
    <scope>NUCLEOTIDE SEQUENCE [LARGE SCALE GENOMIC DNA]</scope>
    <source>
        <strain evidence="2">ATCC 19194</strain>
    </source>
</reference>